<dbReference type="RefSeq" id="WP_211937886.1">
    <property type="nucleotide sequence ID" value="NZ_CP073078.1"/>
</dbReference>
<dbReference type="GO" id="GO:0003774">
    <property type="term" value="F:cytoskeletal motor activity"/>
    <property type="evidence" value="ECO:0007669"/>
    <property type="project" value="InterPro"/>
</dbReference>
<evidence type="ECO:0000256" key="1">
    <source>
        <dbReference type="ARBA" id="ARBA00004117"/>
    </source>
</evidence>
<accession>A0A975FYX7</accession>
<name>A0A975FYX7_9CAUL</name>
<evidence type="ECO:0000313" key="5">
    <source>
        <dbReference type="EMBL" id="QUD87835.1"/>
    </source>
</evidence>
<organism evidence="5 6">
    <name type="scientific">Phenylobacterium montanum</name>
    <dbReference type="NCBI Taxonomy" id="2823693"/>
    <lineage>
        <taxon>Bacteria</taxon>
        <taxon>Pseudomonadati</taxon>
        <taxon>Pseudomonadota</taxon>
        <taxon>Alphaproteobacteria</taxon>
        <taxon>Caulobacterales</taxon>
        <taxon>Caulobacteraceae</taxon>
        <taxon>Phenylobacterium</taxon>
    </lineage>
</organism>
<keyword evidence="6" id="KW-1185">Reference proteome</keyword>
<comment type="subcellular location">
    <subcellularLocation>
        <location evidence="1 4">Bacterial flagellum basal body</location>
    </subcellularLocation>
</comment>
<dbReference type="AlphaFoldDB" id="A0A975FYX7"/>
<proteinExistence type="inferred from homology"/>
<keyword evidence="5" id="KW-0966">Cell projection</keyword>
<evidence type="ECO:0000313" key="6">
    <source>
        <dbReference type="Proteomes" id="UP000676409"/>
    </source>
</evidence>
<gene>
    <name evidence="4 5" type="primary">fliE</name>
    <name evidence="5" type="ORF">KCG34_22790</name>
</gene>
<sequence>MVAPFAAAKAYAQIQAQAANIASSATPANAAKGADAHGFGEILKTAMQDAMQSGHNAEAQMIAQAKGKADLIDVATAIQSAQASLQTVMAVRDQVISAYKEIMAMPL</sequence>
<dbReference type="PANTHER" id="PTHR34653:SF1">
    <property type="entry name" value="FLAGELLAR HOOK-BASAL BODY COMPLEX PROTEIN FLIE"/>
    <property type="match status" value="1"/>
</dbReference>
<evidence type="ECO:0000256" key="4">
    <source>
        <dbReference type="HAMAP-Rule" id="MF_00724"/>
    </source>
</evidence>
<protein>
    <recommendedName>
        <fullName evidence="4">Flagellar hook-basal body complex protein FliE</fullName>
    </recommendedName>
</protein>
<dbReference type="InterPro" id="IPR001624">
    <property type="entry name" value="FliE"/>
</dbReference>
<keyword evidence="5" id="KW-0969">Cilium</keyword>
<dbReference type="GO" id="GO:0071973">
    <property type="term" value="P:bacterial-type flagellum-dependent cell motility"/>
    <property type="evidence" value="ECO:0007669"/>
    <property type="project" value="InterPro"/>
</dbReference>
<dbReference type="PANTHER" id="PTHR34653">
    <property type="match status" value="1"/>
</dbReference>
<reference evidence="5" key="1">
    <citation type="submission" date="2021-04" db="EMBL/GenBank/DDBJ databases">
        <title>The complete genome sequence of Caulobacter sp. S6.</title>
        <authorList>
            <person name="Tang Y."/>
            <person name="Ouyang W."/>
            <person name="Liu Q."/>
            <person name="Huang B."/>
            <person name="Guo Z."/>
            <person name="Lei P."/>
        </authorList>
    </citation>
    <scope>NUCLEOTIDE SEQUENCE</scope>
    <source>
        <strain evidence="5">S6</strain>
    </source>
</reference>
<dbReference type="HAMAP" id="MF_00724">
    <property type="entry name" value="FliE"/>
    <property type="match status" value="1"/>
</dbReference>
<dbReference type="KEGG" id="caul:KCG34_22790"/>
<keyword evidence="5" id="KW-0282">Flagellum</keyword>
<dbReference type="GO" id="GO:0009425">
    <property type="term" value="C:bacterial-type flagellum basal body"/>
    <property type="evidence" value="ECO:0007669"/>
    <property type="project" value="UniProtKB-SubCell"/>
</dbReference>
<dbReference type="EMBL" id="CP073078">
    <property type="protein sequence ID" value="QUD87835.1"/>
    <property type="molecule type" value="Genomic_DNA"/>
</dbReference>
<evidence type="ECO:0000256" key="2">
    <source>
        <dbReference type="ARBA" id="ARBA00009272"/>
    </source>
</evidence>
<dbReference type="GO" id="GO:0005198">
    <property type="term" value="F:structural molecule activity"/>
    <property type="evidence" value="ECO:0007669"/>
    <property type="project" value="InterPro"/>
</dbReference>
<keyword evidence="3 4" id="KW-0975">Bacterial flagellum</keyword>
<dbReference type="Pfam" id="PF02049">
    <property type="entry name" value="FliE"/>
    <property type="match status" value="1"/>
</dbReference>
<evidence type="ECO:0000256" key="3">
    <source>
        <dbReference type="ARBA" id="ARBA00023143"/>
    </source>
</evidence>
<dbReference type="Proteomes" id="UP000676409">
    <property type="component" value="Chromosome"/>
</dbReference>
<comment type="similarity">
    <text evidence="2 4">Belongs to the FliE family.</text>
</comment>